<dbReference type="InterPro" id="IPR011583">
    <property type="entry name" value="Chitinase_II/V-like_cat"/>
</dbReference>
<gene>
    <name evidence="4" type="ORF">GT003_04835</name>
</gene>
<keyword evidence="4" id="KW-0378">Hydrolase</keyword>
<dbReference type="Gene3D" id="3.10.50.10">
    <property type="match status" value="1"/>
</dbReference>
<dbReference type="GO" id="GO:0016787">
    <property type="term" value="F:hydrolase activity"/>
    <property type="evidence" value="ECO:0007669"/>
    <property type="project" value="UniProtKB-KW"/>
</dbReference>
<dbReference type="GO" id="GO:0008061">
    <property type="term" value="F:chitin binding"/>
    <property type="evidence" value="ECO:0007669"/>
    <property type="project" value="InterPro"/>
</dbReference>
<name>A0A7X4YL31_9BACL</name>
<dbReference type="AlphaFoldDB" id="A0A7X4YL31"/>
<dbReference type="PROSITE" id="PS51910">
    <property type="entry name" value="GH18_2"/>
    <property type="match status" value="1"/>
</dbReference>
<accession>A0A7X4YL31</accession>
<comment type="caution">
    <text evidence="4">The sequence shown here is derived from an EMBL/GenBank/DDBJ whole genome shotgun (WGS) entry which is preliminary data.</text>
</comment>
<keyword evidence="5" id="KW-1185">Reference proteome</keyword>
<dbReference type="EMBL" id="JAAAMU010000002">
    <property type="protein sequence ID" value="NBC68323.1"/>
    <property type="molecule type" value="Genomic_DNA"/>
</dbReference>
<dbReference type="SUPFAM" id="SSF51445">
    <property type="entry name" value="(Trans)glycosidases"/>
    <property type="match status" value="1"/>
</dbReference>
<dbReference type="OrthoDB" id="9775889at2"/>
<feature type="domain" description="SLH" evidence="2">
    <location>
        <begin position="98"/>
        <end position="161"/>
    </location>
</feature>
<dbReference type="InterPro" id="IPR001119">
    <property type="entry name" value="SLH_dom"/>
</dbReference>
<evidence type="ECO:0000256" key="1">
    <source>
        <dbReference type="SAM" id="SignalP"/>
    </source>
</evidence>
<dbReference type="Proteomes" id="UP000558113">
    <property type="component" value="Unassembled WGS sequence"/>
</dbReference>
<proteinExistence type="predicted"/>
<dbReference type="PANTHER" id="PTHR46066:SF2">
    <property type="entry name" value="CHITINASE DOMAIN-CONTAINING PROTEIN 1"/>
    <property type="match status" value="1"/>
</dbReference>
<dbReference type="Pfam" id="PF00395">
    <property type="entry name" value="SLH"/>
    <property type="match status" value="3"/>
</dbReference>
<sequence length="546" mass="61121">MKLTHAVRRTAAALLLSLAVGCVSSFFPYFTTRAAAAAFLPYDDIRTNYATEAIVNMTKLQLLTGTGYRRFEPDKSVTRAEFITMIERLLGIQPAASPIPAFADVQSSAWYYEWLQPAVQLQLAEGTTAALFQPNRPVTREEAAVILARALKQSSSELSSDLPEGLFEDQERIHEWAASSVYRLYQLDLMDGDDGRFLPQEQMTRQEAAVVMNRIWTHAGWSDQLHSASPENIQLGWQYGQTTSQFEQTVLQSNINTLSPHWYYLGKSAIVEDQSDLSLLGWAHSRGKRVWAMVGNHADQAATHGMLANPATRQSFVRQLADRVKKSGIDGLNIDFENMLPADRNSFTAFVSSLRQELQAIPAVLTVNVSPDLGTDWTEVFDYEAIAAHTDYVVLMGYDEHWGGDPQAGSVSSLPWLKQGIETLLLKAPADKVILALPLYTRDWTMDGKVLAASQDIDINKQNSVVLAKKLRPLWDDRLGQYTAQYADGSRNHRIWIEDGRSLSMKAAMGESYDLAGNAYWYMGGESPDIWTSLRNEARFHSYSFL</sequence>
<feature type="domain" description="SLH" evidence="2">
    <location>
        <begin position="37"/>
        <end position="97"/>
    </location>
</feature>
<feature type="chain" id="PRO_5038853546" evidence="1">
    <location>
        <begin position="26"/>
        <end position="546"/>
    </location>
</feature>
<dbReference type="PROSITE" id="PS51272">
    <property type="entry name" value="SLH"/>
    <property type="match status" value="3"/>
</dbReference>
<dbReference type="Pfam" id="PF00704">
    <property type="entry name" value="Glyco_hydro_18"/>
    <property type="match status" value="1"/>
</dbReference>
<evidence type="ECO:0000313" key="5">
    <source>
        <dbReference type="Proteomes" id="UP000558113"/>
    </source>
</evidence>
<reference evidence="4 5" key="1">
    <citation type="submission" date="2020-01" db="EMBL/GenBank/DDBJ databases">
        <title>Paenibacillus soybeanensis sp. nov. isolated from the nodules of soybean (Glycine max(L.) Merr).</title>
        <authorList>
            <person name="Wang H."/>
        </authorList>
    </citation>
    <scope>NUCLEOTIDE SEQUENCE [LARGE SCALE GENOMIC DNA]</scope>
    <source>
        <strain evidence="4 5">DSM 23054</strain>
    </source>
</reference>
<evidence type="ECO:0000313" key="4">
    <source>
        <dbReference type="EMBL" id="NBC68323.1"/>
    </source>
</evidence>
<protein>
    <submittedName>
        <fullName evidence="4">Glycoside hydrolase</fullName>
    </submittedName>
</protein>
<feature type="domain" description="SLH" evidence="2">
    <location>
        <begin position="164"/>
        <end position="226"/>
    </location>
</feature>
<dbReference type="SMART" id="SM00636">
    <property type="entry name" value="Glyco_18"/>
    <property type="match status" value="1"/>
</dbReference>
<evidence type="ECO:0000259" key="3">
    <source>
        <dbReference type="PROSITE" id="PS51910"/>
    </source>
</evidence>
<feature type="signal peptide" evidence="1">
    <location>
        <begin position="1"/>
        <end position="25"/>
    </location>
</feature>
<organism evidence="4 5">
    <name type="scientific">Paenibacillus sacheonensis</name>
    <dbReference type="NCBI Taxonomy" id="742054"/>
    <lineage>
        <taxon>Bacteria</taxon>
        <taxon>Bacillati</taxon>
        <taxon>Bacillota</taxon>
        <taxon>Bacilli</taxon>
        <taxon>Bacillales</taxon>
        <taxon>Paenibacillaceae</taxon>
        <taxon>Paenibacillus</taxon>
    </lineage>
</organism>
<dbReference type="InterPro" id="IPR017853">
    <property type="entry name" value="GH"/>
</dbReference>
<dbReference type="GO" id="GO:0005975">
    <property type="term" value="P:carbohydrate metabolic process"/>
    <property type="evidence" value="ECO:0007669"/>
    <property type="project" value="InterPro"/>
</dbReference>
<dbReference type="Gene3D" id="3.20.20.80">
    <property type="entry name" value="Glycosidases"/>
    <property type="match status" value="1"/>
</dbReference>
<evidence type="ECO:0000259" key="2">
    <source>
        <dbReference type="PROSITE" id="PS51272"/>
    </source>
</evidence>
<dbReference type="RefSeq" id="WP_161695001.1">
    <property type="nucleotide sequence ID" value="NZ_JAAAMU010000002.1"/>
</dbReference>
<dbReference type="PROSITE" id="PS51257">
    <property type="entry name" value="PROKAR_LIPOPROTEIN"/>
    <property type="match status" value="1"/>
</dbReference>
<dbReference type="InterPro" id="IPR029070">
    <property type="entry name" value="Chitinase_insertion_sf"/>
</dbReference>
<feature type="domain" description="GH18" evidence="3">
    <location>
        <begin position="231"/>
        <end position="541"/>
    </location>
</feature>
<keyword evidence="1" id="KW-0732">Signal</keyword>
<dbReference type="PANTHER" id="PTHR46066">
    <property type="entry name" value="CHITINASE DOMAIN-CONTAINING PROTEIN 1 FAMILY MEMBER"/>
    <property type="match status" value="1"/>
</dbReference>
<dbReference type="InterPro" id="IPR001223">
    <property type="entry name" value="Glyco_hydro18_cat"/>
</dbReference>